<dbReference type="SUPFAM" id="SSF56059">
    <property type="entry name" value="Glutathione synthetase ATP-binding domain-like"/>
    <property type="match status" value="1"/>
</dbReference>
<reference evidence="2 3" key="1">
    <citation type="submission" date="2015-09" db="EMBL/GenBank/DDBJ databases">
        <title>Identification and resolution of microdiversity through metagenomic sequencing of parallel consortia.</title>
        <authorList>
            <person name="Nelson W.C."/>
            <person name="Romine M.F."/>
            <person name="Lindemann S.R."/>
        </authorList>
    </citation>
    <scope>NUCLEOTIDE SEQUENCE [LARGE SCALE GENOMIC DNA]</scope>
    <source>
        <strain evidence="2">HL-49</strain>
    </source>
</reference>
<dbReference type="STRING" id="1305737.GCA_000526355_03378"/>
<proteinExistence type="predicted"/>
<dbReference type="Pfam" id="PF14397">
    <property type="entry name" value="ATPgrasp_ST"/>
    <property type="match status" value="1"/>
</dbReference>
<evidence type="ECO:0000313" key="2">
    <source>
        <dbReference type="EMBL" id="KPQ20181.1"/>
    </source>
</evidence>
<gene>
    <name evidence="2" type="ORF">HLUCCX10_00255</name>
</gene>
<dbReference type="eggNOG" id="COG0189">
    <property type="taxonomic scope" value="Bacteria"/>
</dbReference>
<evidence type="ECO:0000313" key="3">
    <source>
        <dbReference type="Proteomes" id="UP000050421"/>
    </source>
</evidence>
<dbReference type="InterPro" id="IPR039523">
    <property type="entry name" value="RimK-rel_E_lig_ATP-grasp"/>
</dbReference>
<dbReference type="AlphaFoldDB" id="A0A0P7XTE2"/>
<feature type="domain" description="Alpha-L-glutamate ligase-related protein ATP-grasp" evidence="1">
    <location>
        <begin position="187"/>
        <end position="332"/>
    </location>
</feature>
<organism evidence="2 3">
    <name type="scientific">Algoriphagus marincola HL-49</name>
    <dbReference type="NCBI Taxonomy" id="1305737"/>
    <lineage>
        <taxon>Bacteria</taxon>
        <taxon>Pseudomonadati</taxon>
        <taxon>Bacteroidota</taxon>
        <taxon>Cytophagia</taxon>
        <taxon>Cytophagales</taxon>
        <taxon>Cyclobacteriaceae</taxon>
        <taxon>Algoriphagus</taxon>
    </lineage>
</organism>
<evidence type="ECO:0000259" key="1">
    <source>
        <dbReference type="Pfam" id="PF14397"/>
    </source>
</evidence>
<sequence length="354" mass="40043">MKLVQFVKREYRKSRQKRWNALFDKKINGKAKIALDSLAKQGKGLSDDLVRQCDEYAQDVLGSKSFSPWLQVYTSFRGEFLEGWIPDNYMGRVIPRVLNGDLRSISLYKTLSKRIIETDLIPDLAYFVNGTWVLLSGEQVSLEEVKAACFKDYPYIFIKQDLSFQGKGVIKLTSKEFDAFDFKAFGNSVIQAPIFQHSFLQELSPSAVATIRITTLKRNANPARNILSGLRVGQKGVDVIDGKDSIRVPVNLETGEFIGVGITSGWESYSSHPESGLPFSDSAVPYYRKMVECCEKLHDKIPHLQLIAWDAAVTDTGEIKIMEWNTDYPGIIYSEASTGPHFKGLGWENLWKKM</sequence>
<name>A0A0P7XTE2_9BACT</name>
<dbReference type="EMBL" id="LJXT01000001">
    <property type="protein sequence ID" value="KPQ20181.1"/>
    <property type="molecule type" value="Genomic_DNA"/>
</dbReference>
<dbReference type="Proteomes" id="UP000050421">
    <property type="component" value="Unassembled WGS sequence"/>
</dbReference>
<dbReference type="OrthoDB" id="6315394at2"/>
<comment type="caution">
    <text evidence="2">The sequence shown here is derived from an EMBL/GenBank/DDBJ whole genome shotgun (WGS) entry which is preliminary data.</text>
</comment>
<accession>A0A0P7XTE2</accession>
<protein>
    <submittedName>
        <fullName evidence="2">Sugar-transfer associated ATP-grasp</fullName>
    </submittedName>
</protein>
<dbReference type="PATRIC" id="fig|1305737.6.peg.492"/>